<dbReference type="AlphaFoldDB" id="A0A6L2KJ94"/>
<organism evidence="2">
    <name type="scientific">Tanacetum cinerariifolium</name>
    <name type="common">Dalmatian daisy</name>
    <name type="synonym">Chrysanthemum cinerariifolium</name>
    <dbReference type="NCBI Taxonomy" id="118510"/>
    <lineage>
        <taxon>Eukaryota</taxon>
        <taxon>Viridiplantae</taxon>
        <taxon>Streptophyta</taxon>
        <taxon>Embryophyta</taxon>
        <taxon>Tracheophyta</taxon>
        <taxon>Spermatophyta</taxon>
        <taxon>Magnoliopsida</taxon>
        <taxon>eudicotyledons</taxon>
        <taxon>Gunneridae</taxon>
        <taxon>Pentapetalae</taxon>
        <taxon>asterids</taxon>
        <taxon>campanulids</taxon>
        <taxon>Asterales</taxon>
        <taxon>Asteraceae</taxon>
        <taxon>Asteroideae</taxon>
        <taxon>Anthemideae</taxon>
        <taxon>Anthemidinae</taxon>
        <taxon>Tanacetum</taxon>
    </lineage>
</organism>
<feature type="compositionally biased region" description="Polar residues" evidence="1">
    <location>
        <begin position="51"/>
        <end position="64"/>
    </location>
</feature>
<evidence type="ECO:0000256" key="1">
    <source>
        <dbReference type="SAM" id="MobiDB-lite"/>
    </source>
</evidence>
<evidence type="ECO:0000313" key="2">
    <source>
        <dbReference type="EMBL" id="GEU48827.1"/>
    </source>
</evidence>
<proteinExistence type="predicted"/>
<protein>
    <submittedName>
        <fullName evidence="2">Uncharacterized protein</fullName>
    </submittedName>
</protein>
<name>A0A6L2KJ94_TANCI</name>
<reference evidence="2" key="1">
    <citation type="journal article" date="2019" name="Sci. Rep.">
        <title>Draft genome of Tanacetum cinerariifolium, the natural source of mosquito coil.</title>
        <authorList>
            <person name="Yamashiro T."/>
            <person name="Shiraishi A."/>
            <person name="Satake H."/>
            <person name="Nakayama K."/>
        </authorList>
    </citation>
    <scope>NUCLEOTIDE SEQUENCE</scope>
</reference>
<dbReference type="EMBL" id="BKCJ010002477">
    <property type="protein sequence ID" value="GEU48827.1"/>
    <property type="molecule type" value="Genomic_DNA"/>
</dbReference>
<feature type="region of interest" description="Disordered" evidence="1">
    <location>
        <begin position="21"/>
        <end position="82"/>
    </location>
</feature>
<feature type="compositionally biased region" description="Low complexity" evidence="1">
    <location>
        <begin position="25"/>
        <end position="34"/>
    </location>
</feature>
<sequence length="515" mass="59341">MLVGVFEEEGDADEQVQADVEDAAAQEADAAVQGDDVHEPSIPSPTPPPQQYQDLPSTSQVQHTPPQLPLPQSQPQPQAQPQATDFPMSLLQEALDACAALTKRVKHLEYDKLAQALKITKLKRRVKKLEKGNRVKVLKLRRLQKVGTSQRIDTSEDTVMEDASNQGRMIDDLDKDDVVDLMDDKGEEKKEEEVKDDQVKGRQAEIYQIDMDHASKVLSMQEDEPAEVQESKVKGKGITVEEPKPLKKKQHVEMDEEYAKKLHEELNKDIDWNVAIDHVKQKAKKDPFVQRYQVMKKRPQTEAQARKNMIMYLKNVAGFRLDYFKGMSHDDIPQKAAKRRKLNEEVEDLKRHSEIVPNEDDDVYTEATPLARKLYVSFLTLLKNFDREDLESLWSLVKEIFSTSKPNNFSDDFLLTTLGAMFERPNGQAQVWKNQRTVHGQAKVKSWKLLESCGVHIITFTTTQLILLVERRYPLSRFTLDQMLNPERLRVEEHSEISLELLRFIRQHYQEGQLE</sequence>
<gene>
    <name evidence="2" type="ORF">Tci_020805</name>
</gene>
<accession>A0A6L2KJ94</accession>
<comment type="caution">
    <text evidence="2">The sequence shown here is derived from an EMBL/GenBank/DDBJ whole genome shotgun (WGS) entry which is preliminary data.</text>
</comment>